<dbReference type="Proteomes" id="UP000318017">
    <property type="component" value="Chromosome"/>
</dbReference>
<reference evidence="2 3" key="1">
    <citation type="submission" date="2019-02" db="EMBL/GenBank/DDBJ databases">
        <title>Deep-cultivation of Planctomycetes and their phenomic and genomic characterization uncovers novel biology.</title>
        <authorList>
            <person name="Wiegand S."/>
            <person name="Jogler M."/>
            <person name="Boedeker C."/>
            <person name="Pinto D."/>
            <person name="Vollmers J."/>
            <person name="Rivas-Marin E."/>
            <person name="Kohn T."/>
            <person name="Peeters S.H."/>
            <person name="Heuer A."/>
            <person name="Rast P."/>
            <person name="Oberbeckmann S."/>
            <person name="Bunk B."/>
            <person name="Jeske O."/>
            <person name="Meyerdierks A."/>
            <person name="Storesund J.E."/>
            <person name="Kallscheuer N."/>
            <person name="Luecker S."/>
            <person name="Lage O.M."/>
            <person name="Pohl T."/>
            <person name="Merkel B.J."/>
            <person name="Hornburger P."/>
            <person name="Mueller R.-W."/>
            <person name="Bruemmer F."/>
            <person name="Labrenz M."/>
            <person name="Spormann A.M."/>
            <person name="Op den Camp H."/>
            <person name="Overmann J."/>
            <person name="Amann R."/>
            <person name="Jetten M.S.M."/>
            <person name="Mascher T."/>
            <person name="Medema M.H."/>
            <person name="Devos D.P."/>
            <person name="Kaster A.-K."/>
            <person name="Ovreas L."/>
            <person name="Rohde M."/>
            <person name="Galperin M.Y."/>
            <person name="Jogler C."/>
        </authorList>
    </citation>
    <scope>NUCLEOTIDE SEQUENCE [LARGE SCALE GENOMIC DNA]</scope>
    <source>
        <strain evidence="2 3">Q31a</strain>
    </source>
</reference>
<dbReference type="SUPFAM" id="SSF52266">
    <property type="entry name" value="SGNH hydrolase"/>
    <property type="match status" value="1"/>
</dbReference>
<dbReference type="InterPro" id="IPR013830">
    <property type="entry name" value="SGNH_hydro"/>
</dbReference>
<dbReference type="CDD" id="cd00229">
    <property type="entry name" value="SGNH_hydrolase"/>
    <property type="match status" value="1"/>
</dbReference>
<gene>
    <name evidence="2" type="ORF">Q31a_55400</name>
</gene>
<protein>
    <recommendedName>
        <fullName evidence="1">SGNH hydrolase-type esterase domain-containing protein</fullName>
    </recommendedName>
</protein>
<dbReference type="RefSeq" id="WP_145084100.1">
    <property type="nucleotide sequence ID" value="NZ_CP036298.1"/>
</dbReference>
<sequence length="235" mass="25950">MSRVRTGLGQVVWGVMIWGVLAGQGLAQQRVNPAYADIEEQAGLPRVLLIGDSISIGYTLGVRQELKGVANVLRPKTNCASTKTGVAELKKWLGDEKWDVIHFNFGLHDVKYVVGDKADIVPVTTAEAHRQIALDAYRSNLEEIVQQLKQTEATLVWCSTTPVAAKTTGRRTEDVIEYNAAALEIMEANDIAVDDLYAFALERLIEIQRPRNVHFTAEGSAILAKRVAEVIREKL</sequence>
<organism evidence="2 3">
    <name type="scientific">Aureliella helgolandensis</name>
    <dbReference type="NCBI Taxonomy" id="2527968"/>
    <lineage>
        <taxon>Bacteria</taxon>
        <taxon>Pseudomonadati</taxon>
        <taxon>Planctomycetota</taxon>
        <taxon>Planctomycetia</taxon>
        <taxon>Pirellulales</taxon>
        <taxon>Pirellulaceae</taxon>
        <taxon>Aureliella</taxon>
    </lineage>
</organism>
<keyword evidence="3" id="KW-1185">Reference proteome</keyword>
<dbReference type="Gene3D" id="3.40.50.1110">
    <property type="entry name" value="SGNH hydrolase"/>
    <property type="match status" value="1"/>
</dbReference>
<evidence type="ECO:0000313" key="3">
    <source>
        <dbReference type="Proteomes" id="UP000318017"/>
    </source>
</evidence>
<dbReference type="Pfam" id="PF13472">
    <property type="entry name" value="Lipase_GDSL_2"/>
    <property type="match status" value="1"/>
</dbReference>
<dbReference type="InterPro" id="IPR036514">
    <property type="entry name" value="SGNH_hydro_sf"/>
</dbReference>
<proteinExistence type="predicted"/>
<dbReference type="OrthoDB" id="9815670at2"/>
<evidence type="ECO:0000259" key="1">
    <source>
        <dbReference type="Pfam" id="PF13472"/>
    </source>
</evidence>
<accession>A0A518GEZ1</accession>
<evidence type="ECO:0000313" key="2">
    <source>
        <dbReference type="EMBL" id="QDV27153.1"/>
    </source>
</evidence>
<dbReference type="GO" id="GO:0016788">
    <property type="term" value="F:hydrolase activity, acting on ester bonds"/>
    <property type="evidence" value="ECO:0007669"/>
    <property type="project" value="UniProtKB-ARBA"/>
</dbReference>
<dbReference type="EMBL" id="CP036298">
    <property type="protein sequence ID" value="QDV27153.1"/>
    <property type="molecule type" value="Genomic_DNA"/>
</dbReference>
<feature type="domain" description="SGNH hydrolase-type esterase" evidence="1">
    <location>
        <begin position="49"/>
        <end position="221"/>
    </location>
</feature>
<name>A0A518GEZ1_9BACT</name>
<dbReference type="AlphaFoldDB" id="A0A518GEZ1"/>
<dbReference type="KEGG" id="ahel:Q31a_55400"/>